<comment type="caution">
    <text evidence="1">The sequence shown here is derived from an EMBL/GenBank/DDBJ whole genome shotgun (WGS) entry which is preliminary data.</text>
</comment>
<dbReference type="AlphaFoldDB" id="A0A545T2F7"/>
<reference evidence="1 2" key="1">
    <citation type="submission" date="2019-06" db="EMBL/GenBank/DDBJ databases">
        <title>Draft genome of Aliikangiella marina GYP-15.</title>
        <authorList>
            <person name="Wang G."/>
        </authorList>
    </citation>
    <scope>NUCLEOTIDE SEQUENCE [LARGE SCALE GENOMIC DNA]</scope>
    <source>
        <strain evidence="1 2">GYP-15</strain>
    </source>
</reference>
<dbReference type="Proteomes" id="UP000317839">
    <property type="component" value="Unassembled WGS sequence"/>
</dbReference>
<dbReference type="EMBL" id="VIKR01000006">
    <property type="protein sequence ID" value="TQV71401.1"/>
    <property type="molecule type" value="Genomic_DNA"/>
</dbReference>
<name>A0A545T2F7_9GAMM</name>
<organism evidence="1 2">
    <name type="scientific">Aliikangiella marina</name>
    <dbReference type="NCBI Taxonomy" id="1712262"/>
    <lineage>
        <taxon>Bacteria</taxon>
        <taxon>Pseudomonadati</taxon>
        <taxon>Pseudomonadota</taxon>
        <taxon>Gammaproteobacteria</taxon>
        <taxon>Oceanospirillales</taxon>
        <taxon>Pleioneaceae</taxon>
        <taxon>Aliikangiella</taxon>
    </lineage>
</organism>
<sequence length="129" mass="15128">MWDMELNNGCMLTVYEKVDDKFLVIGHVLQARVFMDHKGRFSINYPLTTSLVRSISDPYENDVRIIVTHDMIWRYKHVGKISNSTAMFMEVKHLWIKWMTTPTYMDALAAARQALKVGPRKLNWPIEPL</sequence>
<protein>
    <submittedName>
        <fullName evidence="1">Uncharacterized protein</fullName>
    </submittedName>
</protein>
<gene>
    <name evidence="1" type="ORF">FLL45_19795</name>
</gene>
<evidence type="ECO:0000313" key="1">
    <source>
        <dbReference type="EMBL" id="TQV71401.1"/>
    </source>
</evidence>
<keyword evidence="2" id="KW-1185">Reference proteome</keyword>
<proteinExistence type="predicted"/>
<accession>A0A545T2F7</accession>
<evidence type="ECO:0000313" key="2">
    <source>
        <dbReference type="Proteomes" id="UP000317839"/>
    </source>
</evidence>
<dbReference type="RefSeq" id="WP_142943799.1">
    <property type="nucleotide sequence ID" value="NZ_VIKR01000006.1"/>
</dbReference>